<proteinExistence type="predicted"/>
<dbReference type="Pfam" id="PF06999">
    <property type="entry name" value="Suc_Fer-like"/>
    <property type="match status" value="1"/>
</dbReference>
<protein>
    <submittedName>
        <fullName evidence="1">Sucraseferredoxin family protein</fullName>
    </submittedName>
</protein>
<dbReference type="InterPro" id="IPR009737">
    <property type="entry name" value="Aim32/Apd1-like"/>
</dbReference>
<dbReference type="InterPro" id="IPR036249">
    <property type="entry name" value="Thioredoxin-like_sf"/>
</dbReference>
<organism evidence="1">
    <name type="scientific">uncultured Mycobacteriales bacterium</name>
    <dbReference type="NCBI Taxonomy" id="581187"/>
    <lineage>
        <taxon>Bacteria</taxon>
        <taxon>Bacillati</taxon>
        <taxon>Actinomycetota</taxon>
        <taxon>Actinomycetes</taxon>
        <taxon>Mycobacteriales</taxon>
        <taxon>environmental samples</taxon>
    </lineage>
</organism>
<dbReference type="EMBL" id="CADCTP010000317">
    <property type="protein sequence ID" value="CAA9280186.1"/>
    <property type="molecule type" value="Genomic_DNA"/>
</dbReference>
<accession>A0A6J4JIM8</accession>
<dbReference type="PANTHER" id="PTHR31902:SF22">
    <property type="entry name" value="SLL1203 PROTEIN"/>
    <property type="match status" value="1"/>
</dbReference>
<gene>
    <name evidence="1" type="ORF">AVDCRST_MAG41-3479</name>
</gene>
<dbReference type="AlphaFoldDB" id="A0A6J4JIM8"/>
<evidence type="ECO:0000313" key="1">
    <source>
        <dbReference type="EMBL" id="CAA9280186.1"/>
    </source>
</evidence>
<dbReference type="SUPFAM" id="SSF52833">
    <property type="entry name" value="Thioredoxin-like"/>
    <property type="match status" value="1"/>
</dbReference>
<sequence>MNTPDPPGPGAPPGPAGDLRWREPLARLGGGASRIAERCAASSENRGEHFYGSASPVPRWFLVEQPGGWGPEALLESALDPAVGARLLARGAATGTRVLLIRRPGRRSAPATRSWAVVDSRPGHERVGWGTWTDPAELLDVPLDTPTGTPGGPLYLVCAHGRHDTCCAIRGRPVAEALEALRPGSAWECSHVGGDRFAANVIALPHGLYYARVSAAAAPAVAAAYERGEVRPDLLRGRSAFAAPAQAAQHHARLALGETGLDALRPLGMARLAERDWRVRLAGPNGALLVTVRSGVGAPVRLTCSSTRAELPRTWELVAMEPA</sequence>
<name>A0A6J4JIM8_9ACTN</name>
<dbReference type="PANTHER" id="PTHR31902">
    <property type="entry name" value="ACTIN PATCHES DISTAL PROTEIN 1"/>
    <property type="match status" value="1"/>
</dbReference>
<reference evidence="1" key="1">
    <citation type="submission" date="2020-02" db="EMBL/GenBank/DDBJ databases">
        <authorList>
            <person name="Meier V. D."/>
        </authorList>
    </citation>
    <scope>NUCLEOTIDE SEQUENCE</scope>
    <source>
        <strain evidence="1">AVDCRST_MAG41</strain>
    </source>
</reference>